<dbReference type="SMART" id="SM00856">
    <property type="entry name" value="PMEI"/>
    <property type="match status" value="1"/>
</dbReference>
<evidence type="ECO:0000313" key="6">
    <source>
        <dbReference type="EMBL" id="KAK0608677.1"/>
    </source>
</evidence>
<dbReference type="Pfam" id="PF04043">
    <property type="entry name" value="PMEI"/>
    <property type="match status" value="1"/>
</dbReference>
<proteinExistence type="inferred from homology"/>
<dbReference type="NCBIfam" id="TIGR01614">
    <property type="entry name" value="PME_inhib"/>
    <property type="match status" value="1"/>
</dbReference>
<keyword evidence="1 4" id="KW-0732">Signal</keyword>
<dbReference type="CDD" id="cd15797">
    <property type="entry name" value="PMEI"/>
    <property type="match status" value="1"/>
</dbReference>
<evidence type="ECO:0000313" key="7">
    <source>
        <dbReference type="Proteomes" id="UP001168877"/>
    </source>
</evidence>
<accession>A0AA39TF07</accession>
<keyword evidence="2" id="KW-1015">Disulfide bond</keyword>
<name>A0AA39TF07_ACESA</name>
<evidence type="ECO:0000256" key="4">
    <source>
        <dbReference type="SAM" id="SignalP"/>
    </source>
</evidence>
<dbReference type="FunFam" id="1.20.140.40:FF:000008">
    <property type="entry name" value="Invertase/pectin methylesterase inhibitor family protein"/>
    <property type="match status" value="1"/>
</dbReference>
<evidence type="ECO:0000259" key="5">
    <source>
        <dbReference type="SMART" id="SM00856"/>
    </source>
</evidence>
<evidence type="ECO:0000256" key="3">
    <source>
        <dbReference type="ARBA" id="ARBA00038471"/>
    </source>
</evidence>
<dbReference type="InterPro" id="IPR006501">
    <property type="entry name" value="Pectinesterase_inhib_dom"/>
</dbReference>
<protein>
    <recommendedName>
        <fullName evidence="5">Pectinesterase inhibitor domain-containing protein</fullName>
    </recommendedName>
</protein>
<comment type="similarity">
    <text evidence="3">Belongs to the PMEI family.</text>
</comment>
<dbReference type="EMBL" id="JAUESC010000001">
    <property type="protein sequence ID" value="KAK0608677.1"/>
    <property type="molecule type" value="Genomic_DNA"/>
</dbReference>
<dbReference type="AlphaFoldDB" id="A0AA39TF07"/>
<dbReference type="InterPro" id="IPR035513">
    <property type="entry name" value="Invertase/methylesterase_inhib"/>
</dbReference>
<sequence length="182" mass="19600">MVSFKSYFLQVSILGVLLFITPSNASSKIINDICVKTRFPSICLEILESTPGAAAADVKGLGKITLDLARSSASKTLGQINSLIPKTTDPKLKEIYKTCSEHYDNAIGSFNNAETDLNKGNYLSMNSQASAAMTEAGDCDDETAKLAVDPLVKKGNLDLDHICSIILAISTKLHFDKYPIPP</sequence>
<dbReference type="PANTHER" id="PTHR36710:SF4">
    <property type="entry name" value="PLANT INVERTASE_PECTIN METHYLESTERASE INHIBITOR SUPERFAMILY PROTEIN"/>
    <property type="match status" value="1"/>
</dbReference>
<feature type="chain" id="PRO_5041471207" description="Pectinesterase inhibitor domain-containing protein" evidence="4">
    <location>
        <begin position="26"/>
        <end position="182"/>
    </location>
</feature>
<dbReference type="GO" id="GO:0046910">
    <property type="term" value="F:pectinesterase inhibitor activity"/>
    <property type="evidence" value="ECO:0007669"/>
    <property type="project" value="InterPro"/>
</dbReference>
<dbReference type="Proteomes" id="UP001168877">
    <property type="component" value="Unassembled WGS sequence"/>
</dbReference>
<reference evidence="6" key="2">
    <citation type="submission" date="2023-06" db="EMBL/GenBank/DDBJ databases">
        <authorList>
            <person name="Swenson N.G."/>
            <person name="Wegrzyn J.L."/>
            <person name="Mcevoy S.L."/>
        </authorList>
    </citation>
    <scope>NUCLEOTIDE SEQUENCE</scope>
    <source>
        <strain evidence="6">NS2018</strain>
        <tissue evidence="6">Leaf</tissue>
    </source>
</reference>
<organism evidence="6 7">
    <name type="scientific">Acer saccharum</name>
    <name type="common">Sugar maple</name>
    <dbReference type="NCBI Taxonomy" id="4024"/>
    <lineage>
        <taxon>Eukaryota</taxon>
        <taxon>Viridiplantae</taxon>
        <taxon>Streptophyta</taxon>
        <taxon>Embryophyta</taxon>
        <taxon>Tracheophyta</taxon>
        <taxon>Spermatophyta</taxon>
        <taxon>Magnoliopsida</taxon>
        <taxon>eudicotyledons</taxon>
        <taxon>Gunneridae</taxon>
        <taxon>Pentapetalae</taxon>
        <taxon>rosids</taxon>
        <taxon>malvids</taxon>
        <taxon>Sapindales</taxon>
        <taxon>Sapindaceae</taxon>
        <taxon>Hippocastanoideae</taxon>
        <taxon>Acereae</taxon>
        <taxon>Acer</taxon>
    </lineage>
</organism>
<feature type="domain" description="Pectinesterase inhibitor" evidence="5">
    <location>
        <begin position="25"/>
        <end position="169"/>
    </location>
</feature>
<reference evidence="6" key="1">
    <citation type="journal article" date="2022" name="Plant J.">
        <title>Strategies of tolerance reflected in two North American maple genomes.</title>
        <authorList>
            <person name="McEvoy S.L."/>
            <person name="Sezen U.U."/>
            <person name="Trouern-Trend A."/>
            <person name="McMahon S.M."/>
            <person name="Schaberg P.G."/>
            <person name="Yang J."/>
            <person name="Wegrzyn J.L."/>
            <person name="Swenson N.G."/>
        </authorList>
    </citation>
    <scope>NUCLEOTIDE SEQUENCE</scope>
    <source>
        <strain evidence="6">NS2018</strain>
    </source>
</reference>
<dbReference type="SUPFAM" id="SSF101148">
    <property type="entry name" value="Plant invertase/pectin methylesterase inhibitor"/>
    <property type="match status" value="1"/>
</dbReference>
<comment type="caution">
    <text evidence="6">The sequence shown here is derived from an EMBL/GenBank/DDBJ whole genome shotgun (WGS) entry which is preliminary data.</text>
</comment>
<dbReference type="PANTHER" id="PTHR36710">
    <property type="entry name" value="PECTINESTERASE INHIBITOR-LIKE"/>
    <property type="match status" value="1"/>
</dbReference>
<keyword evidence="7" id="KW-1185">Reference proteome</keyword>
<gene>
    <name evidence="6" type="ORF">LWI29_034215</name>
</gene>
<dbReference type="InterPro" id="IPR034086">
    <property type="entry name" value="PMEI_plant"/>
</dbReference>
<evidence type="ECO:0000256" key="2">
    <source>
        <dbReference type="ARBA" id="ARBA00023157"/>
    </source>
</evidence>
<feature type="signal peptide" evidence="4">
    <location>
        <begin position="1"/>
        <end position="25"/>
    </location>
</feature>
<evidence type="ECO:0000256" key="1">
    <source>
        <dbReference type="ARBA" id="ARBA00022729"/>
    </source>
</evidence>
<dbReference type="InterPro" id="IPR052421">
    <property type="entry name" value="PCW_Enzyme_Inhibitor"/>
</dbReference>
<dbReference type="Gene3D" id="1.20.140.40">
    <property type="entry name" value="Invertase/pectin methylesterase inhibitor family protein"/>
    <property type="match status" value="1"/>
</dbReference>